<sequence>MSRPRYTSPVTVTPHTVFILGLVLGNVFVVDCYRDDAVGYPHGGCQEMHVPWCQGLHYNETSFPNPLKHQTQEDAVLELIQFLPLFDIKCSRNIKLFVCSVYLPVCSGRYGAISPCRSLCEEARQGCEPLLNQYGFAWPEPFHCDRFPSTGICVSASSPLKKKKKRKNRKVNRRRKKLN</sequence>
<evidence type="ECO:0000256" key="2">
    <source>
        <dbReference type="ARBA" id="ARBA00023157"/>
    </source>
</evidence>
<dbReference type="SUPFAM" id="SSF63501">
    <property type="entry name" value="Frizzled cysteine-rich domain"/>
    <property type="match status" value="1"/>
</dbReference>
<evidence type="ECO:0000259" key="4">
    <source>
        <dbReference type="PROSITE" id="PS50038"/>
    </source>
</evidence>
<dbReference type="InterPro" id="IPR036790">
    <property type="entry name" value="Frizzled_dom_sf"/>
</dbReference>
<keyword evidence="1" id="KW-0217">Developmental protein</keyword>
<organism evidence="5 6">
    <name type="scientific">Lymnaea stagnalis</name>
    <name type="common">Great pond snail</name>
    <name type="synonym">Helix stagnalis</name>
    <dbReference type="NCBI Taxonomy" id="6523"/>
    <lineage>
        <taxon>Eukaryota</taxon>
        <taxon>Metazoa</taxon>
        <taxon>Spiralia</taxon>
        <taxon>Lophotrochozoa</taxon>
        <taxon>Mollusca</taxon>
        <taxon>Gastropoda</taxon>
        <taxon>Heterobranchia</taxon>
        <taxon>Euthyneura</taxon>
        <taxon>Panpulmonata</taxon>
        <taxon>Hygrophila</taxon>
        <taxon>Lymnaeoidea</taxon>
        <taxon>Lymnaeidae</taxon>
        <taxon>Lymnaea</taxon>
    </lineage>
</organism>
<dbReference type="GO" id="GO:0017147">
    <property type="term" value="F:Wnt-protein binding"/>
    <property type="evidence" value="ECO:0007669"/>
    <property type="project" value="TreeGrafter"/>
</dbReference>
<feature type="domain" description="FZ" evidence="4">
    <location>
        <begin position="40"/>
        <end position="156"/>
    </location>
</feature>
<dbReference type="InterPro" id="IPR020067">
    <property type="entry name" value="Frizzled_dom"/>
</dbReference>
<evidence type="ECO:0000313" key="6">
    <source>
        <dbReference type="Proteomes" id="UP001497497"/>
    </source>
</evidence>
<comment type="caution">
    <text evidence="3">Lacks conserved residue(s) required for the propagation of feature annotation.</text>
</comment>
<name>A0AAV2HK28_LYMST</name>
<dbReference type="EMBL" id="CAXITT010000153">
    <property type="protein sequence ID" value="CAL1533837.1"/>
    <property type="molecule type" value="Genomic_DNA"/>
</dbReference>
<evidence type="ECO:0000256" key="1">
    <source>
        <dbReference type="ARBA" id="ARBA00022473"/>
    </source>
</evidence>
<dbReference type="GO" id="GO:0042813">
    <property type="term" value="F:Wnt receptor activity"/>
    <property type="evidence" value="ECO:0007669"/>
    <property type="project" value="TreeGrafter"/>
</dbReference>
<feature type="disulfide bond" evidence="3">
    <location>
        <begin position="45"/>
        <end position="106"/>
    </location>
</feature>
<reference evidence="5 6" key="1">
    <citation type="submission" date="2024-04" db="EMBL/GenBank/DDBJ databases">
        <authorList>
            <consortium name="Genoscope - CEA"/>
            <person name="William W."/>
        </authorList>
    </citation>
    <scope>NUCLEOTIDE SEQUENCE [LARGE SCALE GENOMIC DNA]</scope>
</reference>
<protein>
    <recommendedName>
        <fullName evidence="4">FZ domain-containing protein</fullName>
    </recommendedName>
</protein>
<dbReference type="Pfam" id="PF01392">
    <property type="entry name" value="Fz"/>
    <property type="match status" value="1"/>
</dbReference>
<dbReference type="GO" id="GO:0035567">
    <property type="term" value="P:non-canonical Wnt signaling pathway"/>
    <property type="evidence" value="ECO:0007669"/>
    <property type="project" value="TreeGrafter"/>
</dbReference>
<comment type="caution">
    <text evidence="5">The sequence shown here is derived from an EMBL/GenBank/DDBJ whole genome shotgun (WGS) entry which is preliminary data.</text>
</comment>
<dbReference type="AlphaFoldDB" id="A0AAV2HK28"/>
<dbReference type="GO" id="GO:0060070">
    <property type="term" value="P:canonical Wnt signaling pathway"/>
    <property type="evidence" value="ECO:0007669"/>
    <property type="project" value="TreeGrafter"/>
</dbReference>
<gene>
    <name evidence="5" type="ORF">GSLYS_00007797001</name>
</gene>
<keyword evidence="2 3" id="KW-1015">Disulfide bond</keyword>
<proteinExistence type="predicted"/>
<evidence type="ECO:0000313" key="5">
    <source>
        <dbReference type="EMBL" id="CAL1533837.1"/>
    </source>
</evidence>
<keyword evidence="6" id="KW-1185">Reference proteome</keyword>
<dbReference type="PANTHER" id="PTHR11309">
    <property type="entry name" value="FRIZZLED"/>
    <property type="match status" value="1"/>
</dbReference>
<dbReference type="PANTHER" id="PTHR11309:SF47">
    <property type="entry name" value="FRIZZLED"/>
    <property type="match status" value="1"/>
</dbReference>
<feature type="disulfide bond" evidence="3">
    <location>
        <begin position="120"/>
        <end position="144"/>
    </location>
</feature>
<evidence type="ECO:0000256" key="3">
    <source>
        <dbReference type="PROSITE-ProRule" id="PRU00090"/>
    </source>
</evidence>
<dbReference type="GO" id="GO:0005886">
    <property type="term" value="C:plasma membrane"/>
    <property type="evidence" value="ECO:0007669"/>
    <property type="project" value="TreeGrafter"/>
</dbReference>
<dbReference type="PROSITE" id="PS50038">
    <property type="entry name" value="FZ"/>
    <property type="match status" value="1"/>
</dbReference>
<accession>A0AAV2HK28</accession>
<dbReference type="SMART" id="SM00063">
    <property type="entry name" value="FRI"/>
    <property type="match status" value="1"/>
</dbReference>
<dbReference type="Gene3D" id="1.10.2000.10">
    <property type="entry name" value="Frizzled cysteine-rich domain"/>
    <property type="match status" value="1"/>
</dbReference>
<dbReference type="InterPro" id="IPR015526">
    <property type="entry name" value="Frizzled/SFRP"/>
</dbReference>
<feature type="disulfide bond" evidence="3">
    <location>
        <begin position="53"/>
        <end position="99"/>
    </location>
</feature>
<dbReference type="Proteomes" id="UP001497497">
    <property type="component" value="Unassembled WGS sequence"/>
</dbReference>